<keyword evidence="3" id="KW-0732">Signal</keyword>
<dbReference type="InterPro" id="IPR013783">
    <property type="entry name" value="Ig-like_fold"/>
</dbReference>
<feature type="compositionally biased region" description="Acidic residues" evidence="2">
    <location>
        <begin position="384"/>
        <end position="396"/>
    </location>
</feature>
<evidence type="ECO:0000313" key="5">
    <source>
        <dbReference type="EMBL" id="TSM60582.1"/>
    </source>
</evidence>
<dbReference type="EMBL" id="VCAZ01000047">
    <property type="protein sequence ID" value="TSM60582.1"/>
    <property type="molecule type" value="Genomic_DNA"/>
</dbReference>
<feature type="region of interest" description="Disordered" evidence="2">
    <location>
        <begin position="369"/>
        <end position="405"/>
    </location>
</feature>
<sequence>MEPVYTLLLLAAVPCSAVLCGHVPAPDNIEMNSRNFVHLLTWEVGPGSPAGVSYRVTYRSYNDGWRTVESCAQVRYPLLCNLTDVFSDVDKMYYINVTAVLGKNTSTPRSYHTPFRPVSDTEPEPPSLRLSPCNDSLCVYLQSPSQRLQKVYEKLDYTLNVTNEKGPPVRSFNAPYKVQLLWPAVESLTCVSLELDTHKNVQVNKDADHEEEEEEEEEEEVMYERLGGCQDASCEEVLEETSSSLSSSPENQFKLNHMPGTETRSDVIIPHREATPPQHGSPIFKTHSIALTTPIPQLKKNPPSLIWSTRGDRHGLEEDKDSDDVNFFSLTLGGQNFVQQEKAKEEEQTENVKLEKNLFVLETRKPFLVQPSSSGSTRRHVSYSEDDEEEDTDEADAFSGYMMRN</sequence>
<evidence type="ECO:0000256" key="2">
    <source>
        <dbReference type="SAM" id="MobiDB-lite"/>
    </source>
</evidence>
<evidence type="ECO:0000256" key="1">
    <source>
        <dbReference type="SAM" id="Coils"/>
    </source>
</evidence>
<feature type="domain" description="Fibronectin type-III" evidence="4">
    <location>
        <begin position="6"/>
        <end position="106"/>
    </location>
</feature>
<dbReference type="InterPro" id="IPR036116">
    <property type="entry name" value="FN3_sf"/>
</dbReference>
<comment type="caution">
    <text evidence="5">The sequence shown here is derived from an EMBL/GenBank/DDBJ whole genome shotgun (WGS) entry which is preliminary data.</text>
</comment>
<dbReference type="GO" id="GO:0005886">
    <property type="term" value="C:plasma membrane"/>
    <property type="evidence" value="ECO:0007669"/>
    <property type="project" value="TreeGrafter"/>
</dbReference>
<dbReference type="InterPro" id="IPR050650">
    <property type="entry name" value="Type-II_Cytokine-TF_Rcpt"/>
</dbReference>
<organism evidence="5 6">
    <name type="scientific">Bagarius yarrelli</name>
    <name type="common">Goonch</name>
    <name type="synonym">Bagrus yarrelli</name>
    <dbReference type="NCBI Taxonomy" id="175774"/>
    <lineage>
        <taxon>Eukaryota</taxon>
        <taxon>Metazoa</taxon>
        <taxon>Chordata</taxon>
        <taxon>Craniata</taxon>
        <taxon>Vertebrata</taxon>
        <taxon>Euteleostomi</taxon>
        <taxon>Actinopterygii</taxon>
        <taxon>Neopterygii</taxon>
        <taxon>Teleostei</taxon>
        <taxon>Ostariophysi</taxon>
        <taxon>Siluriformes</taxon>
        <taxon>Sisoridae</taxon>
        <taxon>Sisorinae</taxon>
        <taxon>Bagarius</taxon>
    </lineage>
</organism>
<feature type="coiled-coil region" evidence="1">
    <location>
        <begin position="337"/>
        <end position="364"/>
    </location>
</feature>
<dbReference type="GO" id="GO:0004896">
    <property type="term" value="F:cytokine receptor activity"/>
    <property type="evidence" value="ECO:0007669"/>
    <property type="project" value="TreeGrafter"/>
</dbReference>
<dbReference type="PANTHER" id="PTHR20859">
    <property type="entry name" value="INTERFERON/INTERLEUKIN RECEPTOR"/>
    <property type="match status" value="1"/>
</dbReference>
<dbReference type="OrthoDB" id="10031784at2759"/>
<feature type="chain" id="PRO_5021747019" evidence="3">
    <location>
        <begin position="18"/>
        <end position="405"/>
    </location>
</feature>
<accession>A0A556U4K2</accession>
<keyword evidence="6" id="KW-1185">Reference proteome</keyword>
<dbReference type="Proteomes" id="UP000319801">
    <property type="component" value="Unassembled WGS sequence"/>
</dbReference>
<evidence type="ECO:0000259" key="4">
    <source>
        <dbReference type="Pfam" id="PF01108"/>
    </source>
</evidence>
<dbReference type="Pfam" id="PF01108">
    <property type="entry name" value="Tissue_fac"/>
    <property type="match status" value="1"/>
</dbReference>
<gene>
    <name evidence="5" type="ORF">Baya_8654</name>
</gene>
<evidence type="ECO:0000256" key="3">
    <source>
        <dbReference type="SAM" id="SignalP"/>
    </source>
</evidence>
<feature type="signal peptide" evidence="3">
    <location>
        <begin position="1"/>
        <end position="17"/>
    </location>
</feature>
<reference evidence="5 6" key="1">
    <citation type="journal article" date="2019" name="Genome Biol. Evol.">
        <title>Whole-Genome Sequencing of the Giant Devil Catfish, Bagarius yarrelli.</title>
        <authorList>
            <person name="Jiang W."/>
            <person name="Lv Y."/>
            <person name="Cheng L."/>
            <person name="Yang K."/>
            <person name="Chao B."/>
            <person name="Wang X."/>
            <person name="Li Y."/>
            <person name="Pan X."/>
            <person name="You X."/>
            <person name="Zhang Y."/>
            <person name="Yang J."/>
            <person name="Li J."/>
            <person name="Zhang X."/>
            <person name="Liu S."/>
            <person name="Sun C."/>
            <person name="Yang J."/>
            <person name="Shi Q."/>
        </authorList>
    </citation>
    <scope>NUCLEOTIDE SEQUENCE [LARGE SCALE GENOMIC DNA]</scope>
    <source>
        <strain evidence="5">JWS20170419001</strain>
        <tissue evidence="5">Muscle</tissue>
    </source>
</reference>
<keyword evidence="5" id="KW-0675">Receptor</keyword>
<dbReference type="InterPro" id="IPR003961">
    <property type="entry name" value="FN3_dom"/>
</dbReference>
<dbReference type="AlphaFoldDB" id="A0A556U4K2"/>
<dbReference type="PANTHER" id="PTHR20859:SF93">
    <property type="entry name" value="CYTOKINE RECEPTOR FAMILY MEMBER B12-RELATED"/>
    <property type="match status" value="1"/>
</dbReference>
<proteinExistence type="predicted"/>
<dbReference type="Gene3D" id="2.60.40.10">
    <property type="entry name" value="Immunoglobulins"/>
    <property type="match status" value="1"/>
</dbReference>
<keyword evidence="1" id="KW-0175">Coiled coil</keyword>
<dbReference type="SUPFAM" id="SSF49265">
    <property type="entry name" value="Fibronectin type III"/>
    <property type="match status" value="1"/>
</dbReference>
<name>A0A556U4K2_BAGYA</name>
<evidence type="ECO:0000313" key="6">
    <source>
        <dbReference type="Proteomes" id="UP000319801"/>
    </source>
</evidence>
<protein>
    <submittedName>
        <fullName evidence="5">Interferon alpha/beta receptor 2</fullName>
    </submittedName>
</protein>